<feature type="transmembrane region" description="Helical" evidence="1">
    <location>
        <begin position="20"/>
        <end position="39"/>
    </location>
</feature>
<accession>A0A5C6VFQ8</accession>
<evidence type="ECO:0000313" key="2">
    <source>
        <dbReference type="EMBL" id="TXC82218.1"/>
    </source>
</evidence>
<evidence type="ECO:0000256" key="1">
    <source>
        <dbReference type="SAM" id="Phobius"/>
    </source>
</evidence>
<dbReference type="EMBL" id="VOQF01000021">
    <property type="protein sequence ID" value="TXC82218.1"/>
    <property type="molecule type" value="Genomic_DNA"/>
</dbReference>
<protein>
    <recommendedName>
        <fullName evidence="4">YfjD family protein</fullName>
    </recommendedName>
</protein>
<keyword evidence="3" id="KW-1185">Reference proteome</keyword>
<feature type="transmembrane region" description="Helical" evidence="1">
    <location>
        <begin position="51"/>
        <end position="71"/>
    </location>
</feature>
<keyword evidence="1" id="KW-0472">Membrane</keyword>
<keyword evidence="1" id="KW-1133">Transmembrane helix</keyword>
<comment type="caution">
    <text evidence="2">The sequence shown here is derived from an EMBL/GenBank/DDBJ whole genome shotgun (WGS) entry which is preliminary data.</text>
</comment>
<proteinExistence type="predicted"/>
<organism evidence="2 3">
    <name type="scientific">Metabacillus litoralis</name>
    <dbReference type="NCBI Taxonomy" id="152268"/>
    <lineage>
        <taxon>Bacteria</taxon>
        <taxon>Bacillati</taxon>
        <taxon>Bacillota</taxon>
        <taxon>Bacilli</taxon>
        <taxon>Bacillales</taxon>
        <taxon>Bacillaceae</taxon>
        <taxon>Metabacillus</taxon>
    </lineage>
</organism>
<dbReference type="AlphaFoldDB" id="A0A5C6VFQ8"/>
<name>A0A5C6VFQ8_9BACI</name>
<dbReference type="RefSeq" id="WP_146950644.1">
    <property type="nucleotide sequence ID" value="NZ_VOQF01000021.1"/>
</dbReference>
<reference evidence="2 3" key="1">
    <citation type="journal article" date="2005" name="Int. J. Syst. Evol. Microbiol.">
        <title>Bacillus litoralis sp. nov., isolated from a tidal flat of the Yellow Sea in Korea.</title>
        <authorList>
            <person name="Yoon J.H."/>
            <person name="Oh T.K."/>
        </authorList>
    </citation>
    <scope>NUCLEOTIDE SEQUENCE [LARGE SCALE GENOMIC DNA]</scope>
    <source>
        <strain evidence="2 3">SW-211</strain>
    </source>
</reference>
<evidence type="ECO:0008006" key="4">
    <source>
        <dbReference type="Google" id="ProtNLM"/>
    </source>
</evidence>
<dbReference type="Pfam" id="PF17353">
    <property type="entry name" value="DUF5381"/>
    <property type="match status" value="1"/>
</dbReference>
<dbReference type="Proteomes" id="UP000321363">
    <property type="component" value="Unassembled WGS sequence"/>
</dbReference>
<dbReference type="InterPro" id="IPR035324">
    <property type="entry name" value="DUF5381"/>
</dbReference>
<keyword evidence="1" id="KW-0812">Transmembrane</keyword>
<dbReference type="PROSITE" id="PS51257">
    <property type="entry name" value="PROKAR_LIPOPROTEIN"/>
    <property type="match status" value="1"/>
</dbReference>
<sequence>MLNVKKIDETIKIKGSKFMYGWMILFYLGGLLGCLFLIVEGFSFESNYSLIYLSGGIMFFPIFLYLTSWSLPAFIPGKILLTIVQGKNGTINSKKGTVFISNIRNIDLVRNPLNLINDIIIETFDSKKIKIRTYNLIDELDYQVMVDQYIFPYMTENTKEVWDRKVNLDLLLKEVRYERQERQERKIN</sequence>
<evidence type="ECO:0000313" key="3">
    <source>
        <dbReference type="Proteomes" id="UP000321363"/>
    </source>
</evidence>
<gene>
    <name evidence="2" type="ORF">FS935_21215</name>
</gene>